<feature type="transmembrane region" description="Helical" evidence="9">
    <location>
        <begin position="156"/>
        <end position="175"/>
    </location>
</feature>
<comment type="similarity">
    <text evidence="2">Belongs to the ammonia transporter channel (TC 1.A.11.2) family.</text>
</comment>
<feature type="transmembrane region" description="Helical" evidence="9">
    <location>
        <begin position="278"/>
        <end position="299"/>
    </location>
</feature>
<feature type="region of interest" description="Disordered" evidence="8">
    <location>
        <begin position="690"/>
        <end position="712"/>
    </location>
</feature>
<dbReference type="GO" id="GO:0097272">
    <property type="term" value="P:ammonium homeostasis"/>
    <property type="evidence" value="ECO:0007669"/>
    <property type="project" value="TreeGrafter"/>
</dbReference>
<feature type="compositionally biased region" description="Basic and acidic residues" evidence="8">
    <location>
        <begin position="594"/>
        <end position="607"/>
    </location>
</feature>
<keyword evidence="6 9" id="KW-0472">Membrane</keyword>
<dbReference type="GO" id="GO:0008519">
    <property type="term" value="F:ammonium channel activity"/>
    <property type="evidence" value="ECO:0007669"/>
    <property type="project" value="InterPro"/>
</dbReference>
<feature type="transmembrane region" description="Helical" evidence="9">
    <location>
        <begin position="6"/>
        <end position="24"/>
    </location>
</feature>
<feature type="domain" description="Ammonium transporter AmtB-like" evidence="10">
    <location>
        <begin position="5"/>
        <end position="405"/>
    </location>
</feature>
<evidence type="ECO:0000256" key="5">
    <source>
        <dbReference type="ARBA" id="ARBA00022989"/>
    </source>
</evidence>
<evidence type="ECO:0000256" key="7">
    <source>
        <dbReference type="ARBA" id="ARBA00023177"/>
    </source>
</evidence>
<organism evidence="11">
    <name type="scientific">Guillardia theta</name>
    <name type="common">Cryptophyte</name>
    <name type="synonym">Cryptomonas phi</name>
    <dbReference type="NCBI Taxonomy" id="55529"/>
    <lineage>
        <taxon>Eukaryota</taxon>
        <taxon>Cryptophyceae</taxon>
        <taxon>Pyrenomonadales</taxon>
        <taxon>Geminigeraceae</taxon>
        <taxon>Guillardia</taxon>
    </lineage>
</organism>
<evidence type="ECO:0000256" key="6">
    <source>
        <dbReference type="ARBA" id="ARBA00023136"/>
    </source>
</evidence>
<evidence type="ECO:0000313" key="11">
    <source>
        <dbReference type="EMBL" id="CAE2297132.1"/>
    </source>
</evidence>
<name>A0A7S4KJL6_GUITH</name>
<feature type="transmembrane region" description="Helical" evidence="9">
    <location>
        <begin position="356"/>
        <end position="378"/>
    </location>
</feature>
<evidence type="ECO:0000259" key="10">
    <source>
        <dbReference type="Pfam" id="PF00909"/>
    </source>
</evidence>
<evidence type="ECO:0000256" key="8">
    <source>
        <dbReference type="SAM" id="MobiDB-lite"/>
    </source>
</evidence>
<dbReference type="Gene3D" id="1.10.3430.10">
    <property type="entry name" value="Ammonium transporter AmtB like domains"/>
    <property type="match status" value="1"/>
</dbReference>
<evidence type="ECO:0000256" key="2">
    <source>
        <dbReference type="ARBA" id="ARBA00005887"/>
    </source>
</evidence>
<keyword evidence="4 9" id="KW-0812">Transmembrane</keyword>
<evidence type="ECO:0000256" key="3">
    <source>
        <dbReference type="ARBA" id="ARBA00022448"/>
    </source>
</evidence>
<feature type="region of interest" description="Disordered" evidence="8">
    <location>
        <begin position="549"/>
        <end position="638"/>
    </location>
</feature>
<dbReference type="PANTHER" id="PTHR11730:SF6">
    <property type="entry name" value="AMMONIUM TRANSPORTER"/>
    <property type="match status" value="1"/>
</dbReference>
<dbReference type="GO" id="GO:0005886">
    <property type="term" value="C:plasma membrane"/>
    <property type="evidence" value="ECO:0007669"/>
    <property type="project" value="TreeGrafter"/>
</dbReference>
<feature type="compositionally biased region" description="Gly residues" evidence="8">
    <location>
        <begin position="624"/>
        <end position="636"/>
    </location>
</feature>
<keyword evidence="7" id="KW-0924">Ammonia transport</keyword>
<dbReference type="Pfam" id="PF00909">
    <property type="entry name" value="Ammonium_transp"/>
    <property type="match status" value="1"/>
</dbReference>
<accession>A0A7S4KJL6</accession>
<feature type="transmembrane region" description="Helical" evidence="9">
    <location>
        <begin position="107"/>
        <end position="125"/>
    </location>
</feature>
<feature type="transmembrane region" description="Helical" evidence="9">
    <location>
        <begin position="196"/>
        <end position="217"/>
    </location>
</feature>
<dbReference type="InterPro" id="IPR029020">
    <property type="entry name" value="Ammonium/urea_transptr"/>
</dbReference>
<reference evidence="11" key="1">
    <citation type="submission" date="2021-01" db="EMBL/GenBank/DDBJ databases">
        <authorList>
            <person name="Corre E."/>
            <person name="Pelletier E."/>
            <person name="Niang G."/>
            <person name="Scheremetjew M."/>
            <person name="Finn R."/>
            <person name="Kale V."/>
            <person name="Holt S."/>
            <person name="Cochrane G."/>
            <person name="Meng A."/>
            <person name="Brown T."/>
            <person name="Cohen L."/>
        </authorList>
    </citation>
    <scope>NUCLEOTIDE SEQUENCE</scope>
    <source>
        <strain evidence="11">CCMP 2712</strain>
    </source>
</reference>
<feature type="transmembrane region" description="Helical" evidence="9">
    <location>
        <begin position="79"/>
        <end position="100"/>
    </location>
</feature>
<protein>
    <recommendedName>
        <fullName evidence="10">Ammonium transporter AmtB-like domain-containing protein</fullName>
    </recommendedName>
</protein>
<proteinExistence type="inferred from homology"/>
<keyword evidence="5 9" id="KW-1133">Transmembrane helix</keyword>
<dbReference type="EMBL" id="HBKN01017790">
    <property type="protein sequence ID" value="CAE2297132.1"/>
    <property type="molecule type" value="Transcribed_RNA"/>
</dbReference>
<feature type="compositionally biased region" description="Polar residues" evidence="8">
    <location>
        <begin position="700"/>
        <end position="712"/>
    </location>
</feature>
<comment type="subcellular location">
    <subcellularLocation>
        <location evidence="1">Membrane</location>
        <topology evidence="1">Multi-pass membrane protein</topology>
    </subcellularLocation>
</comment>
<gene>
    <name evidence="11" type="ORF">GTHE00462_LOCUS14025</name>
</gene>
<dbReference type="PANTHER" id="PTHR11730">
    <property type="entry name" value="AMMONIUM TRANSPORTER"/>
    <property type="match status" value="1"/>
</dbReference>
<dbReference type="InterPro" id="IPR024041">
    <property type="entry name" value="NH4_transpt_AmtB-like_dom"/>
</dbReference>
<keyword evidence="3" id="KW-0813">Transport</keyword>
<sequence>MSSAMLIDAVLLCGVHLGLTLYEAGTVSHRNIQSVFLRSLICSACVIIMWYLIGYGFAFGSGNSFVGNSDFAVTAKNEFWWQIVVEGLKCQIAVTIFNGSVTERFQIAAYACVVLLISVLVYPLPSHWMKSSGGFLQDGRATEGIGCIDSGGASQVHLIAGVMGVIGAIMIGPRMGRFTPDGTCSPKFLSINNPSLVYSGLSLAILSWLGFLSGAYSNSSTSSGRAFESSLIALSSGTLVGIFLSVYYLRCHSVGTVLKCAFAGLVSISASAPIIEPYFAIVVGVIGAGLCFAGSRLLLRLHIDDALDVSSVHGLSGMWGTLVPGLFSSEHYVRDLRSVNEFSGGGVLLGNGGSLLAAQTLALLLPLLWVSILGYVLLACLKHFENLRIEIDLEMVGMDIAFHDNIKSIARNPYEQFIETDIEDRSNQMIDSQYPSNAGNQSSQAGLSPERFLTTVYEDDMWDKRVSEEHRMVYMPPYSDMSLGMRQQEEVERMRFSLRAEQNFNPAEHNLAGMVGGAVQYEQLPEGDTSQPQRMVNFSLTNHLLHHREPYLPPSLPHLSPDVHYEAGQHGRSKSSPPSPPLNGGALEAGRGWGVKEEQESGSREGDQAQEAGGSSWDSVGVARGQGGRGGEGGGESPCYAEVISSAFTPDVELQEAVDIEGRLNYGSHEAQEGVEMSAVTPTTKIVSSDINNPLAGTPRLSSQSATPLGWA</sequence>
<evidence type="ECO:0000256" key="4">
    <source>
        <dbReference type="ARBA" id="ARBA00022692"/>
    </source>
</evidence>
<feature type="transmembrane region" description="Helical" evidence="9">
    <location>
        <begin position="36"/>
        <end position="59"/>
    </location>
</feature>
<dbReference type="SUPFAM" id="SSF111352">
    <property type="entry name" value="Ammonium transporter"/>
    <property type="match status" value="1"/>
</dbReference>
<evidence type="ECO:0000256" key="9">
    <source>
        <dbReference type="SAM" id="Phobius"/>
    </source>
</evidence>
<evidence type="ECO:0000256" key="1">
    <source>
        <dbReference type="ARBA" id="ARBA00004141"/>
    </source>
</evidence>
<feature type="transmembrane region" description="Helical" evidence="9">
    <location>
        <begin position="229"/>
        <end position="249"/>
    </location>
</feature>
<dbReference type="AlphaFoldDB" id="A0A7S4KJL6"/>